<dbReference type="Proteomes" id="UP001454036">
    <property type="component" value="Unassembled WGS sequence"/>
</dbReference>
<name>A0AAV3QX28_LITER</name>
<dbReference type="AlphaFoldDB" id="A0AAV3QX28"/>
<proteinExistence type="predicted"/>
<gene>
    <name evidence="2" type="ORF">LIER_22691</name>
</gene>
<sequence length="185" mass="21559">MNRARGTCARKRSATAKKQRRPTTKEQPQRNRTTTQRRAKRFAHKGCDAPVGLRWTRQRAQLLERELREVEIRTRLEPSRRMELSFPSTPEKIEVATRKSLKKEEVPLAKLLPPVFRYGPIQRKPASEKLWEFIRMLTMKLVNQCQSKGKVVGGRVTYRVHRIKESNKTVCSYRLCIVVPGPSSH</sequence>
<accession>A0AAV3QX28</accession>
<comment type="caution">
    <text evidence="2">The sequence shown here is derived from an EMBL/GenBank/DDBJ whole genome shotgun (WGS) entry which is preliminary data.</text>
</comment>
<evidence type="ECO:0000313" key="3">
    <source>
        <dbReference type="Proteomes" id="UP001454036"/>
    </source>
</evidence>
<feature type="compositionally biased region" description="Basic residues" evidence="1">
    <location>
        <begin position="8"/>
        <end position="22"/>
    </location>
</feature>
<evidence type="ECO:0000256" key="1">
    <source>
        <dbReference type="SAM" id="MobiDB-lite"/>
    </source>
</evidence>
<keyword evidence="3" id="KW-1185">Reference proteome</keyword>
<feature type="region of interest" description="Disordered" evidence="1">
    <location>
        <begin position="1"/>
        <end position="41"/>
    </location>
</feature>
<organism evidence="2 3">
    <name type="scientific">Lithospermum erythrorhizon</name>
    <name type="common">Purple gromwell</name>
    <name type="synonym">Lithospermum officinale var. erythrorhizon</name>
    <dbReference type="NCBI Taxonomy" id="34254"/>
    <lineage>
        <taxon>Eukaryota</taxon>
        <taxon>Viridiplantae</taxon>
        <taxon>Streptophyta</taxon>
        <taxon>Embryophyta</taxon>
        <taxon>Tracheophyta</taxon>
        <taxon>Spermatophyta</taxon>
        <taxon>Magnoliopsida</taxon>
        <taxon>eudicotyledons</taxon>
        <taxon>Gunneridae</taxon>
        <taxon>Pentapetalae</taxon>
        <taxon>asterids</taxon>
        <taxon>lamiids</taxon>
        <taxon>Boraginales</taxon>
        <taxon>Boraginaceae</taxon>
        <taxon>Boraginoideae</taxon>
        <taxon>Lithospermeae</taxon>
        <taxon>Lithospermum</taxon>
    </lineage>
</organism>
<reference evidence="2 3" key="1">
    <citation type="submission" date="2024-01" db="EMBL/GenBank/DDBJ databases">
        <title>The complete chloroplast genome sequence of Lithospermum erythrorhizon: insights into the phylogenetic relationship among Boraginaceae species and the maternal lineages of purple gromwells.</title>
        <authorList>
            <person name="Okada T."/>
            <person name="Watanabe K."/>
        </authorList>
    </citation>
    <scope>NUCLEOTIDE SEQUENCE [LARGE SCALE GENOMIC DNA]</scope>
</reference>
<dbReference type="EMBL" id="BAABME010006248">
    <property type="protein sequence ID" value="GAA0167846.1"/>
    <property type="molecule type" value="Genomic_DNA"/>
</dbReference>
<evidence type="ECO:0000313" key="2">
    <source>
        <dbReference type="EMBL" id="GAA0167846.1"/>
    </source>
</evidence>
<protein>
    <submittedName>
        <fullName evidence="2">Uncharacterized protein</fullName>
    </submittedName>
</protein>